<name>A0A915PUN6_9BILA</name>
<dbReference type="Gene3D" id="1.10.150.20">
    <property type="entry name" value="5' to 3' exonuclease, C-terminal subdomain"/>
    <property type="match status" value="1"/>
</dbReference>
<dbReference type="WBParaSite" id="sdigi.contig332.g7516.t1">
    <property type="protein sequence ID" value="sdigi.contig332.g7516.t1"/>
    <property type="gene ID" value="sdigi.contig332.g7516"/>
</dbReference>
<accession>A0A915PUN6</accession>
<sequence length="114" mass="12734">MFEELKLNEPDPDLAQALAIKSDLEECTEASNSKSGDKTLSKRLNSVLHRQMTRLPDISSGEVTRLMECGKMKCLLDVINSDAGELAEVLNNSERACSLHRFFNTNFKLQALMS</sequence>
<proteinExistence type="predicted"/>
<evidence type="ECO:0000313" key="2">
    <source>
        <dbReference type="WBParaSite" id="sdigi.contig332.g7516.t1"/>
    </source>
</evidence>
<evidence type="ECO:0000313" key="1">
    <source>
        <dbReference type="Proteomes" id="UP000887581"/>
    </source>
</evidence>
<organism evidence="1 2">
    <name type="scientific">Setaria digitata</name>
    <dbReference type="NCBI Taxonomy" id="48799"/>
    <lineage>
        <taxon>Eukaryota</taxon>
        <taxon>Metazoa</taxon>
        <taxon>Ecdysozoa</taxon>
        <taxon>Nematoda</taxon>
        <taxon>Chromadorea</taxon>
        <taxon>Rhabditida</taxon>
        <taxon>Spirurina</taxon>
        <taxon>Spiruromorpha</taxon>
        <taxon>Filarioidea</taxon>
        <taxon>Setariidae</taxon>
        <taxon>Setaria</taxon>
    </lineage>
</organism>
<keyword evidence="1" id="KW-1185">Reference proteome</keyword>
<dbReference type="AlphaFoldDB" id="A0A915PUN6"/>
<dbReference type="InterPro" id="IPR010994">
    <property type="entry name" value="RuvA_2-like"/>
</dbReference>
<reference evidence="2" key="1">
    <citation type="submission" date="2022-11" db="UniProtKB">
        <authorList>
            <consortium name="WormBaseParasite"/>
        </authorList>
    </citation>
    <scope>IDENTIFICATION</scope>
</reference>
<dbReference type="SUPFAM" id="SSF47781">
    <property type="entry name" value="RuvA domain 2-like"/>
    <property type="match status" value="1"/>
</dbReference>
<protein>
    <submittedName>
        <fullName evidence="2">Uncharacterized protein</fullName>
    </submittedName>
</protein>
<dbReference type="Proteomes" id="UP000887581">
    <property type="component" value="Unplaced"/>
</dbReference>